<dbReference type="SUPFAM" id="SSF55729">
    <property type="entry name" value="Acyl-CoA N-acyltransferases (Nat)"/>
    <property type="match status" value="1"/>
</dbReference>
<name>A0A4Y8IJ68_9BACI</name>
<keyword evidence="2" id="KW-0808">Transferase</keyword>
<accession>A0A4Y8IJ68</accession>
<keyword evidence="3" id="KW-1185">Reference proteome</keyword>
<reference evidence="2 3" key="1">
    <citation type="submission" date="2019-03" db="EMBL/GenBank/DDBJ databases">
        <authorList>
            <person name="He R.-H."/>
        </authorList>
    </citation>
    <scope>NUCLEOTIDE SEQUENCE [LARGE SCALE GENOMIC DNA]</scope>
    <source>
        <strain evidence="3">SH 714</strain>
    </source>
</reference>
<evidence type="ECO:0000313" key="2">
    <source>
        <dbReference type="EMBL" id="TFB19636.1"/>
    </source>
</evidence>
<dbReference type="InterPro" id="IPR000182">
    <property type="entry name" value="GNAT_dom"/>
</dbReference>
<dbReference type="OrthoDB" id="9798081at2"/>
<sequence length="168" mass="19512">MMETNRLYLRDYSEGDFDFLKSLLSDPEVVRYIGHGTVKTEDEMKAFFRWIQHTYVQHADFGLKVVCLKENDEPIGHAGLVPQTIEGVNELEVGYWIGRRYWRNGYASEIAEELKRYGFENLNRQRLNSLIQPENEGSVKVAKKIGMKLDKKIKLKGKDVHVYAVEQG</sequence>
<dbReference type="Gene3D" id="3.40.630.30">
    <property type="match status" value="1"/>
</dbReference>
<feature type="domain" description="N-acetyltransferase" evidence="1">
    <location>
        <begin position="7"/>
        <end position="168"/>
    </location>
</feature>
<dbReference type="AlphaFoldDB" id="A0A4Y8IJ68"/>
<organism evidence="2 3">
    <name type="scientific">Filobacillus milosensis</name>
    <dbReference type="NCBI Taxonomy" id="94137"/>
    <lineage>
        <taxon>Bacteria</taxon>
        <taxon>Bacillati</taxon>
        <taxon>Bacillota</taxon>
        <taxon>Bacilli</taxon>
        <taxon>Bacillales</taxon>
        <taxon>Bacillaceae</taxon>
        <taxon>Filobacillus</taxon>
    </lineage>
</organism>
<evidence type="ECO:0000313" key="3">
    <source>
        <dbReference type="Proteomes" id="UP000297975"/>
    </source>
</evidence>
<protein>
    <submittedName>
        <fullName evidence="2">N-acetyltransferase</fullName>
    </submittedName>
</protein>
<dbReference type="PROSITE" id="PS51186">
    <property type="entry name" value="GNAT"/>
    <property type="match status" value="1"/>
</dbReference>
<evidence type="ECO:0000259" key="1">
    <source>
        <dbReference type="PROSITE" id="PS51186"/>
    </source>
</evidence>
<gene>
    <name evidence="2" type="ORF">E3U55_10055</name>
</gene>
<dbReference type="EMBL" id="SOPW01000010">
    <property type="protein sequence ID" value="TFB19636.1"/>
    <property type="molecule type" value="Genomic_DNA"/>
</dbReference>
<comment type="caution">
    <text evidence="2">The sequence shown here is derived from an EMBL/GenBank/DDBJ whole genome shotgun (WGS) entry which is preliminary data.</text>
</comment>
<proteinExistence type="predicted"/>
<dbReference type="PANTHER" id="PTHR43792:SF1">
    <property type="entry name" value="N-ACETYLTRANSFERASE DOMAIN-CONTAINING PROTEIN"/>
    <property type="match status" value="1"/>
</dbReference>
<dbReference type="InterPro" id="IPR051531">
    <property type="entry name" value="N-acetyltransferase"/>
</dbReference>
<dbReference type="Pfam" id="PF13302">
    <property type="entry name" value="Acetyltransf_3"/>
    <property type="match status" value="1"/>
</dbReference>
<dbReference type="GO" id="GO:0016747">
    <property type="term" value="F:acyltransferase activity, transferring groups other than amino-acyl groups"/>
    <property type="evidence" value="ECO:0007669"/>
    <property type="project" value="InterPro"/>
</dbReference>
<dbReference type="PANTHER" id="PTHR43792">
    <property type="entry name" value="GNAT FAMILY, PUTATIVE (AFU_ORTHOLOGUE AFUA_3G00765)-RELATED-RELATED"/>
    <property type="match status" value="1"/>
</dbReference>
<dbReference type="InterPro" id="IPR016181">
    <property type="entry name" value="Acyl_CoA_acyltransferase"/>
</dbReference>
<dbReference type="Proteomes" id="UP000297975">
    <property type="component" value="Unassembled WGS sequence"/>
</dbReference>